<dbReference type="EMBL" id="BMND01000012">
    <property type="protein sequence ID" value="GGN47520.1"/>
    <property type="molecule type" value="Genomic_DNA"/>
</dbReference>
<evidence type="ECO:0000313" key="2">
    <source>
        <dbReference type="EMBL" id="GGN47520.1"/>
    </source>
</evidence>
<gene>
    <name evidence="2" type="ORF">GCM10012285_33360</name>
</gene>
<proteinExistence type="predicted"/>
<feature type="region of interest" description="Disordered" evidence="1">
    <location>
        <begin position="73"/>
        <end position="98"/>
    </location>
</feature>
<reference evidence="3" key="1">
    <citation type="journal article" date="2019" name="Int. J. Syst. Evol. Microbiol.">
        <title>The Global Catalogue of Microorganisms (GCM) 10K type strain sequencing project: providing services to taxonomists for standard genome sequencing and annotation.</title>
        <authorList>
            <consortium name="The Broad Institute Genomics Platform"/>
            <consortium name="The Broad Institute Genome Sequencing Center for Infectious Disease"/>
            <person name="Wu L."/>
            <person name="Ma J."/>
        </authorList>
    </citation>
    <scope>NUCLEOTIDE SEQUENCE [LARGE SCALE GENOMIC DNA]</scope>
    <source>
        <strain evidence="3">CGMCC 4.7323</strain>
    </source>
</reference>
<evidence type="ECO:0000256" key="1">
    <source>
        <dbReference type="SAM" id="MobiDB-lite"/>
    </source>
</evidence>
<accession>A0ABQ2JK18</accession>
<evidence type="ECO:0000313" key="3">
    <source>
        <dbReference type="Proteomes" id="UP000600080"/>
    </source>
</evidence>
<comment type="caution">
    <text evidence="2">The sequence shown here is derived from an EMBL/GenBank/DDBJ whole genome shotgun (WGS) entry which is preliminary data.</text>
</comment>
<protein>
    <submittedName>
        <fullName evidence="2">Uncharacterized protein</fullName>
    </submittedName>
</protein>
<keyword evidence="3" id="KW-1185">Reference proteome</keyword>
<name>A0ABQ2JK18_9ACTN</name>
<sequence>MTQQISETTQFHKAPPAEQADLCKKLLAAVHPDYRARYWSSNPAPSSAASPACGLLVRTECAAHTISGEWRRAAAQGEVHREGSNPDPRKREPTGPVR</sequence>
<organism evidence="2 3">
    <name type="scientific">Streptomyces kronopolitis</name>
    <dbReference type="NCBI Taxonomy" id="1612435"/>
    <lineage>
        <taxon>Bacteria</taxon>
        <taxon>Bacillati</taxon>
        <taxon>Actinomycetota</taxon>
        <taxon>Actinomycetes</taxon>
        <taxon>Kitasatosporales</taxon>
        <taxon>Streptomycetaceae</taxon>
        <taxon>Streptomyces</taxon>
    </lineage>
</organism>
<feature type="compositionally biased region" description="Basic and acidic residues" evidence="1">
    <location>
        <begin position="78"/>
        <end position="98"/>
    </location>
</feature>
<dbReference type="Proteomes" id="UP000600080">
    <property type="component" value="Unassembled WGS sequence"/>
</dbReference>